<name>E3LLK6_CAERE</name>
<dbReference type="Pfam" id="PF10318">
    <property type="entry name" value="7TM_GPCR_Srh"/>
    <property type="match status" value="1"/>
</dbReference>
<dbReference type="OrthoDB" id="5843354at2759"/>
<feature type="transmembrane region" description="Helical" evidence="1">
    <location>
        <begin position="290"/>
        <end position="310"/>
    </location>
</feature>
<dbReference type="AlphaFoldDB" id="E3LLK6"/>
<keyword evidence="3" id="KW-1185">Reference proteome</keyword>
<feature type="transmembrane region" description="Helical" evidence="1">
    <location>
        <begin position="16"/>
        <end position="41"/>
    </location>
</feature>
<dbReference type="InterPro" id="IPR019422">
    <property type="entry name" value="7TM_GPCR_serpentine_rcpt_Srh"/>
</dbReference>
<feature type="transmembrane region" description="Helical" evidence="1">
    <location>
        <begin position="151"/>
        <end position="169"/>
    </location>
</feature>
<dbReference type="PANTHER" id="PTHR22941">
    <property type="entry name" value="SERPENTINE RECEPTOR"/>
    <property type="match status" value="1"/>
</dbReference>
<keyword evidence="1" id="KW-0472">Membrane</keyword>
<dbReference type="EMBL" id="DS268410">
    <property type="protein sequence ID" value="EFO99983.1"/>
    <property type="molecule type" value="Genomic_DNA"/>
</dbReference>
<feature type="transmembrane region" description="Helical" evidence="1">
    <location>
        <begin position="205"/>
        <end position="229"/>
    </location>
</feature>
<feature type="transmembrane region" description="Helical" evidence="1">
    <location>
        <begin position="261"/>
        <end position="284"/>
    </location>
</feature>
<reference evidence="2" key="1">
    <citation type="submission" date="2007-07" db="EMBL/GenBank/DDBJ databases">
        <title>PCAP assembly of the Caenorhabditis remanei genome.</title>
        <authorList>
            <consortium name="The Caenorhabditis remanei Sequencing Consortium"/>
            <person name="Wilson R.K."/>
        </authorList>
    </citation>
    <scope>NUCLEOTIDE SEQUENCE [LARGE SCALE GENOMIC DNA]</scope>
    <source>
        <strain evidence="2">PB4641</strain>
    </source>
</reference>
<dbReference type="PANTHER" id="PTHR22941:SF21">
    <property type="entry name" value="SERPENTINE RECEPTOR, CLASS H"/>
    <property type="match status" value="1"/>
</dbReference>
<evidence type="ECO:0000313" key="2">
    <source>
        <dbReference type="EMBL" id="EFO99983.1"/>
    </source>
</evidence>
<dbReference type="OMA" id="NTHFWSS"/>
<keyword evidence="1" id="KW-1133">Transmembrane helix</keyword>
<protein>
    <recommendedName>
        <fullName evidence="4">Serpentine Receptor, class H</fullName>
    </recommendedName>
</protein>
<feature type="transmembrane region" description="Helical" evidence="1">
    <location>
        <begin position="62"/>
        <end position="82"/>
    </location>
</feature>
<proteinExistence type="predicted"/>
<gene>
    <name evidence="2" type="ORF">CRE_18717</name>
</gene>
<sequence>MSDCSQETNYLASPEFMVLASHCLAGIQIPVFLFGSYCILFKTPDSMASVKWLLLNTHFWSSLSDFIICFLGLPYLFIPALAGYGLGVMNNPGLAIYLLITVTACEFFLSFSLAGKTKPCLDSGVSLLSIYENRYFILFGRNTWWRHYRKSYFISIYILVPFMFIPPYFNVPDQETARIQVFQSIPCLPKYTFGDRKMFILSLDYVVPVACVTCASLLLGVSLIIFLFLTFWKIWIDSAWTASRQTQVLQKSFTKGVTVQTVYEFFILLIPVVTLLAMIVFWYHNQIINNFAFLVVSLNGVGSTIIMLSVHKPYRTFTLSVFCVFCPKISHKDRGNATELRYLASPEFVTFSFHVITCVTIPVMTFGAYQNSK</sequence>
<accession>E3LLK6</accession>
<keyword evidence="1" id="KW-0812">Transmembrane</keyword>
<dbReference type="InterPro" id="IPR053220">
    <property type="entry name" value="Nematode_rcpt-like_serp_H"/>
</dbReference>
<organism evidence="3">
    <name type="scientific">Caenorhabditis remanei</name>
    <name type="common">Caenorhabditis vulgaris</name>
    <dbReference type="NCBI Taxonomy" id="31234"/>
    <lineage>
        <taxon>Eukaryota</taxon>
        <taxon>Metazoa</taxon>
        <taxon>Ecdysozoa</taxon>
        <taxon>Nematoda</taxon>
        <taxon>Chromadorea</taxon>
        <taxon>Rhabditida</taxon>
        <taxon>Rhabditina</taxon>
        <taxon>Rhabditomorpha</taxon>
        <taxon>Rhabditoidea</taxon>
        <taxon>Rhabditidae</taxon>
        <taxon>Peloderinae</taxon>
        <taxon>Caenorhabditis</taxon>
    </lineage>
</organism>
<dbReference type="eggNOG" id="ENOG502TGPC">
    <property type="taxonomic scope" value="Eukaryota"/>
</dbReference>
<dbReference type="FunCoup" id="E3LLK6">
    <property type="interactions" value="1080"/>
</dbReference>
<evidence type="ECO:0000313" key="3">
    <source>
        <dbReference type="Proteomes" id="UP000008281"/>
    </source>
</evidence>
<feature type="transmembrane region" description="Helical" evidence="1">
    <location>
        <begin position="94"/>
        <end position="114"/>
    </location>
</feature>
<dbReference type="HOGENOM" id="CLU_042960_1_1_1"/>
<feature type="transmembrane region" description="Helical" evidence="1">
    <location>
        <begin position="348"/>
        <end position="369"/>
    </location>
</feature>
<evidence type="ECO:0008006" key="4">
    <source>
        <dbReference type="Google" id="ProtNLM"/>
    </source>
</evidence>
<evidence type="ECO:0000256" key="1">
    <source>
        <dbReference type="SAM" id="Phobius"/>
    </source>
</evidence>
<dbReference type="Proteomes" id="UP000008281">
    <property type="component" value="Unassembled WGS sequence"/>
</dbReference>
<dbReference type="InParanoid" id="E3LLK6"/>